<sequence length="336" mass="39606">MSLPKEHPFLKYPRTPESRNLEFFILLKIMLGKESNIPKRLLHKCNAVEDGKFSHMKYLEGIDETLILYYILVVNIENISSVIYEPSHIWQNNKTLEYSCVFKMPTECMVNIEVKTMRCDPFEKETDLKINNIKDGSILIKKLVNDDIGYEKLLCEHQDAVELKNSTYYSAFNRNIKKIVEKFDGEKNIQCRMINIGFICIHFSTSIEEFYTYMFHKEKGIYKKLQWGNLDALVLFVLDARNDILLQNIYEMGYVATMLRNDTEINRKFMEIMRLDNFVLLGDKVVKSVYDEAQKGAKLYRILKRDGFLNILPYDSTEQGIEDYVNYLKSDSVRYK</sequence>
<gene>
    <name evidence="1" type="ORF">GMD30_13065</name>
</gene>
<comment type="caution">
    <text evidence="1">The sequence shown here is derived from an EMBL/GenBank/DDBJ whole genome shotgun (WGS) entry which is preliminary data.</text>
</comment>
<dbReference type="RefSeq" id="WP_155177400.1">
    <property type="nucleotide sequence ID" value="NZ_WNAK01000028.1"/>
</dbReference>
<organism evidence="1 2">
    <name type="scientific">Roseburia faecis</name>
    <dbReference type="NCBI Taxonomy" id="301302"/>
    <lineage>
        <taxon>Bacteria</taxon>
        <taxon>Bacillati</taxon>
        <taxon>Bacillota</taxon>
        <taxon>Clostridia</taxon>
        <taxon>Lachnospirales</taxon>
        <taxon>Lachnospiraceae</taxon>
        <taxon>Roseburia</taxon>
    </lineage>
</organism>
<evidence type="ECO:0000313" key="1">
    <source>
        <dbReference type="EMBL" id="MTR82594.1"/>
    </source>
</evidence>
<protein>
    <submittedName>
        <fullName evidence="1">Uncharacterized protein</fullName>
    </submittedName>
</protein>
<dbReference type="AlphaFoldDB" id="A0A844KQ90"/>
<evidence type="ECO:0000313" key="2">
    <source>
        <dbReference type="Proteomes" id="UP000446657"/>
    </source>
</evidence>
<dbReference type="EMBL" id="WNAL01000029">
    <property type="protein sequence ID" value="MTR82594.1"/>
    <property type="molecule type" value="Genomic_DNA"/>
</dbReference>
<reference evidence="1 2" key="1">
    <citation type="journal article" date="2019" name="Nat. Med.">
        <title>A library of human gut bacterial isolates paired with longitudinal multiomics data enables mechanistic microbiome research.</title>
        <authorList>
            <person name="Poyet M."/>
            <person name="Groussin M."/>
            <person name="Gibbons S.M."/>
            <person name="Avila-Pacheco J."/>
            <person name="Jiang X."/>
            <person name="Kearney S.M."/>
            <person name="Perrotta A.R."/>
            <person name="Berdy B."/>
            <person name="Zhao S."/>
            <person name="Lieberman T.D."/>
            <person name="Swanson P.K."/>
            <person name="Smith M."/>
            <person name="Roesemann S."/>
            <person name="Alexander J.E."/>
            <person name="Rich S.A."/>
            <person name="Livny J."/>
            <person name="Vlamakis H."/>
            <person name="Clish C."/>
            <person name="Bullock K."/>
            <person name="Deik A."/>
            <person name="Scott J."/>
            <person name="Pierce K.A."/>
            <person name="Xavier R.J."/>
            <person name="Alm E.J."/>
        </authorList>
    </citation>
    <scope>NUCLEOTIDE SEQUENCE [LARGE SCALE GENOMIC DNA]</scope>
    <source>
        <strain evidence="1 2">BIOML-A1</strain>
    </source>
</reference>
<accession>A0A844KQ90</accession>
<dbReference type="Proteomes" id="UP000446657">
    <property type="component" value="Unassembled WGS sequence"/>
</dbReference>
<name>A0A844KQ90_9FIRM</name>
<proteinExistence type="predicted"/>